<dbReference type="PANTHER" id="PTHR21177">
    <property type="entry name" value="IP06524P-RELATED"/>
    <property type="match status" value="1"/>
</dbReference>
<organism evidence="3 4">
    <name type="scientific">Cephus cinctus</name>
    <name type="common">Wheat stem sawfly</name>
    <dbReference type="NCBI Taxonomy" id="211228"/>
    <lineage>
        <taxon>Eukaryota</taxon>
        <taxon>Metazoa</taxon>
        <taxon>Ecdysozoa</taxon>
        <taxon>Arthropoda</taxon>
        <taxon>Hexapoda</taxon>
        <taxon>Insecta</taxon>
        <taxon>Pterygota</taxon>
        <taxon>Neoptera</taxon>
        <taxon>Endopterygota</taxon>
        <taxon>Hymenoptera</taxon>
        <taxon>Cephoidea</taxon>
        <taxon>Cephidae</taxon>
        <taxon>Cephus</taxon>
    </lineage>
</organism>
<dbReference type="RefSeq" id="XP_015584984.1">
    <property type="nucleotide sequence ID" value="XM_015729498.2"/>
</dbReference>
<proteinExistence type="predicted"/>
<dbReference type="KEGG" id="ccin:107262868"/>
<feature type="signal peptide" evidence="1">
    <location>
        <begin position="1"/>
        <end position="19"/>
    </location>
</feature>
<dbReference type="Proteomes" id="UP000694920">
    <property type="component" value="Unplaced"/>
</dbReference>
<name>A0AAJ7FCG1_CEPCN</name>
<gene>
    <name evidence="4" type="primary">LOC107262868</name>
</gene>
<feature type="domain" description="DUF4789" evidence="2">
    <location>
        <begin position="51"/>
        <end position="138"/>
    </location>
</feature>
<keyword evidence="3" id="KW-1185">Reference proteome</keyword>
<evidence type="ECO:0000313" key="4">
    <source>
        <dbReference type="RefSeq" id="XP_015584984.1"/>
    </source>
</evidence>
<dbReference type="AlphaFoldDB" id="A0AAJ7FCG1"/>
<dbReference type="GeneID" id="107262868"/>
<dbReference type="PANTHER" id="PTHR21177:SF4">
    <property type="entry name" value="IP06524P"/>
    <property type="match status" value="1"/>
</dbReference>
<evidence type="ECO:0000256" key="1">
    <source>
        <dbReference type="SAM" id="SignalP"/>
    </source>
</evidence>
<evidence type="ECO:0000259" key="2">
    <source>
        <dbReference type="Pfam" id="PF16033"/>
    </source>
</evidence>
<evidence type="ECO:0000313" key="3">
    <source>
        <dbReference type="Proteomes" id="UP000694920"/>
    </source>
</evidence>
<dbReference type="InterPro" id="IPR031993">
    <property type="entry name" value="DUF4789"/>
</dbReference>
<feature type="chain" id="PRO_5042553087" evidence="1">
    <location>
        <begin position="20"/>
        <end position="189"/>
    </location>
</feature>
<accession>A0AAJ7FCG1</accession>
<protein>
    <submittedName>
        <fullName evidence="4">Uncharacterized protein LOC107262868</fullName>
    </submittedName>
</protein>
<reference evidence="4" key="1">
    <citation type="submission" date="2025-08" db="UniProtKB">
        <authorList>
            <consortium name="RefSeq"/>
        </authorList>
    </citation>
    <scope>IDENTIFICATION</scope>
</reference>
<sequence>MKWIIFSFTLLIFTFRIWCQDIVFPNDEEMSHVSGNKAEITERLPVMIPGRCPENMLLYPGDGHVSAWICDCRPRFLYFPLNNSCHEAYMRGPCLPKEYVVLPLGESVPKCEKNPCLEDGLVQYNNTCYGLKTSGGPCAPDGVLGVNETTFEIECIPNELVLFNIIDAPTNRCPAGSRRNSLGVCRKMI</sequence>
<keyword evidence="1" id="KW-0732">Signal</keyword>
<dbReference type="Pfam" id="PF16033">
    <property type="entry name" value="DUF4789"/>
    <property type="match status" value="1"/>
</dbReference>